<feature type="non-terminal residue" evidence="1">
    <location>
        <position position="40"/>
    </location>
</feature>
<proteinExistence type="predicted"/>
<evidence type="ECO:0000313" key="2">
    <source>
        <dbReference type="EMBL" id="CAF4931645.1"/>
    </source>
</evidence>
<protein>
    <submittedName>
        <fullName evidence="1">Uncharacterized protein</fullName>
    </submittedName>
</protein>
<evidence type="ECO:0000313" key="3">
    <source>
        <dbReference type="Proteomes" id="UP000676336"/>
    </source>
</evidence>
<dbReference type="EMBL" id="CAJOBI010182505">
    <property type="protein sequence ID" value="CAF4931645.1"/>
    <property type="molecule type" value="Genomic_DNA"/>
</dbReference>
<dbReference type="Proteomes" id="UP000676336">
    <property type="component" value="Unassembled WGS sequence"/>
</dbReference>
<sequence length="40" mass="4040">MTPHTGFIILSTIAPPAVLTADSIAPAAVLTADSIGFKTE</sequence>
<evidence type="ECO:0000313" key="1">
    <source>
        <dbReference type="EMBL" id="CAF4651068.1"/>
    </source>
</evidence>
<organism evidence="1 3">
    <name type="scientific">Rotaria magnacalcarata</name>
    <dbReference type="NCBI Taxonomy" id="392030"/>
    <lineage>
        <taxon>Eukaryota</taxon>
        <taxon>Metazoa</taxon>
        <taxon>Spiralia</taxon>
        <taxon>Gnathifera</taxon>
        <taxon>Rotifera</taxon>
        <taxon>Eurotatoria</taxon>
        <taxon>Bdelloidea</taxon>
        <taxon>Philodinida</taxon>
        <taxon>Philodinidae</taxon>
        <taxon>Rotaria</taxon>
    </lineage>
</organism>
<name>A0A8S2ZVW8_9BILA</name>
<dbReference type="EMBL" id="CAJOBI010115035">
    <property type="protein sequence ID" value="CAF4651068.1"/>
    <property type="molecule type" value="Genomic_DNA"/>
</dbReference>
<comment type="caution">
    <text evidence="1">The sequence shown here is derived from an EMBL/GenBank/DDBJ whole genome shotgun (WGS) entry which is preliminary data.</text>
</comment>
<gene>
    <name evidence="1" type="ORF">SMN809_LOCUS41104</name>
    <name evidence="2" type="ORF">SMN809_LOCUS53211</name>
</gene>
<accession>A0A8S2ZVW8</accession>
<reference evidence="1" key="1">
    <citation type="submission" date="2021-02" db="EMBL/GenBank/DDBJ databases">
        <authorList>
            <person name="Nowell W R."/>
        </authorList>
    </citation>
    <scope>NUCLEOTIDE SEQUENCE</scope>
</reference>
<dbReference type="AlphaFoldDB" id="A0A8S2ZVW8"/>